<dbReference type="PRINTS" id="PR00313">
    <property type="entry name" value="CABNDNGRPT"/>
</dbReference>
<dbReference type="GO" id="GO:0005576">
    <property type="term" value="C:extracellular region"/>
    <property type="evidence" value="ECO:0007669"/>
    <property type="project" value="UniProtKB-SubCell"/>
</dbReference>
<evidence type="ECO:0000313" key="3">
    <source>
        <dbReference type="EMBL" id="QYZ71257.1"/>
    </source>
</evidence>
<comment type="subcellular location">
    <subcellularLocation>
        <location evidence="1">Secreted</location>
    </subcellularLocation>
</comment>
<reference evidence="3" key="1">
    <citation type="submission" date="2021-02" db="EMBL/GenBank/DDBJ databases">
        <title>Rhodobacter shimadae sp. nov., an aerobic anoxygenic phototrophic bacterium isolated from a hot spring.</title>
        <authorList>
            <person name="Muramatsu S."/>
            <person name="Haruta S."/>
            <person name="Hirose S."/>
            <person name="Hanada S."/>
        </authorList>
    </citation>
    <scope>NUCLEOTIDE SEQUENCE</scope>
    <source>
        <strain evidence="3">N10</strain>
    </source>
</reference>
<dbReference type="KEGG" id="nsm:JO391_07060"/>
<keyword evidence="4" id="KW-1185">Reference proteome</keyword>
<dbReference type="RefSeq" id="WP_220663693.1">
    <property type="nucleotide sequence ID" value="NZ_CP069370.1"/>
</dbReference>
<dbReference type="InterPro" id="IPR050557">
    <property type="entry name" value="RTX_toxin/Mannuronan_C5-epim"/>
</dbReference>
<sequence>MADRIALVPGLSAPVPVGEVPDTGGTFATASTLPLDTPFDGTLTPVTDTTDVFRITAAQAGILLIDLTGLGANISVLIYTASQRIVTAAYGGQTQGALQASFLAEPGASYYVVISQGGTGTAYHLNAGYSPFSGSEADDSFTGSAQGEMMAGYAGADSLHGLGGDDRLYGGEGDDSLFGGAGSDRLEGQGGRNLLRGGIGTDFLYAGAEGDTLFGGEGNDYLYGGGGDDSLNGGDGADVLSAGLGNDSLYGGTGADSLYSSDGNDSLYGGDDADYLTDDRGLNQLFGGAGNDSLTGGRDNDQLFGGTGADALYGGRYHDQLDGGDGDDRLYGGAGADSLFGGSGNDFLSGNGGYYVVNSDGLNHLYGGAGADTLTGGEGRDILDLGAGDQAEDVILVNDAAASRTDARMDAVRNFEHGIDYFDFYALDANTALPGNQRFAWGDTTATANGIWYRASGQNLVLSFDTDGDALADGSWRIEGISLLTRDDFIL</sequence>
<dbReference type="SUPFAM" id="SSF89260">
    <property type="entry name" value="Collagen-binding domain"/>
    <property type="match status" value="1"/>
</dbReference>
<organism evidence="3 4">
    <name type="scientific">Neotabrizicola shimadae</name>
    <dbReference type="NCBI Taxonomy" id="2807096"/>
    <lineage>
        <taxon>Bacteria</taxon>
        <taxon>Pseudomonadati</taxon>
        <taxon>Pseudomonadota</taxon>
        <taxon>Alphaproteobacteria</taxon>
        <taxon>Rhodobacterales</taxon>
        <taxon>Paracoccaceae</taxon>
        <taxon>Neotabrizicola</taxon>
    </lineage>
</organism>
<gene>
    <name evidence="3" type="ORF">JO391_07060</name>
</gene>
<dbReference type="AlphaFoldDB" id="A0A8G0ZY88"/>
<dbReference type="GO" id="GO:0005509">
    <property type="term" value="F:calcium ion binding"/>
    <property type="evidence" value="ECO:0007669"/>
    <property type="project" value="InterPro"/>
</dbReference>
<keyword evidence="2" id="KW-0964">Secreted</keyword>
<dbReference type="Gene3D" id="2.60.120.380">
    <property type="match status" value="1"/>
</dbReference>
<dbReference type="EMBL" id="CP069370">
    <property type="protein sequence ID" value="QYZ71257.1"/>
    <property type="molecule type" value="Genomic_DNA"/>
</dbReference>
<proteinExistence type="predicted"/>
<evidence type="ECO:0000256" key="2">
    <source>
        <dbReference type="ARBA" id="ARBA00022525"/>
    </source>
</evidence>
<dbReference type="Gene3D" id="2.150.10.10">
    <property type="entry name" value="Serralysin-like metalloprotease, C-terminal"/>
    <property type="match status" value="5"/>
</dbReference>
<name>A0A8G0ZY88_9RHOB</name>
<evidence type="ECO:0000256" key="1">
    <source>
        <dbReference type="ARBA" id="ARBA00004613"/>
    </source>
</evidence>
<dbReference type="Pfam" id="PF00353">
    <property type="entry name" value="HemolysinCabind"/>
    <property type="match status" value="6"/>
</dbReference>
<dbReference type="Proteomes" id="UP000826300">
    <property type="component" value="Chromosome"/>
</dbReference>
<dbReference type="InterPro" id="IPR011049">
    <property type="entry name" value="Serralysin-like_metalloprot_C"/>
</dbReference>
<dbReference type="PROSITE" id="PS00330">
    <property type="entry name" value="HEMOLYSIN_CALCIUM"/>
    <property type="match status" value="4"/>
</dbReference>
<dbReference type="InterPro" id="IPR018511">
    <property type="entry name" value="Hemolysin-typ_Ca-bd_CS"/>
</dbReference>
<dbReference type="SUPFAM" id="SSF51120">
    <property type="entry name" value="beta-Roll"/>
    <property type="match status" value="3"/>
</dbReference>
<dbReference type="PANTHER" id="PTHR38340:SF1">
    <property type="entry name" value="S-LAYER PROTEIN"/>
    <property type="match status" value="1"/>
</dbReference>
<evidence type="ECO:0000313" key="4">
    <source>
        <dbReference type="Proteomes" id="UP000826300"/>
    </source>
</evidence>
<protein>
    <submittedName>
        <fullName evidence="3">Uncharacterized protein</fullName>
    </submittedName>
</protein>
<dbReference type="InterPro" id="IPR001343">
    <property type="entry name" value="Hemolysn_Ca-bd"/>
</dbReference>
<dbReference type="PANTHER" id="PTHR38340">
    <property type="entry name" value="S-LAYER PROTEIN"/>
    <property type="match status" value="1"/>
</dbReference>
<accession>A0A8G0ZY88</accession>